<dbReference type="AlphaFoldDB" id="A0A5Q0BMB8"/>
<sequence>MIYNDMAFSIAKTGSGWDITRKLPNGDIALVGVSLFADLPDGDAEARAQSLVRTIFPVGVKIFGPDVAHPNRVDDLMIVGPDVGHPNFIYWEEDSTSFAR</sequence>
<evidence type="ECO:0000313" key="2">
    <source>
        <dbReference type="Proteomes" id="UP000325755"/>
    </source>
</evidence>
<dbReference type="RefSeq" id="WP_153249227.1">
    <property type="nucleotide sequence ID" value="NZ_CP044205.1"/>
</dbReference>
<proteinExistence type="predicted"/>
<protein>
    <submittedName>
        <fullName evidence="1">Uncharacterized protein</fullName>
    </submittedName>
</protein>
<dbReference type="EMBL" id="CP044205">
    <property type="protein sequence ID" value="QFY43247.1"/>
    <property type="molecule type" value="Genomic_DNA"/>
</dbReference>
<gene>
    <name evidence="1" type="ORF">F6R98_11960</name>
</gene>
<reference evidence="1 2" key="1">
    <citation type="submission" date="2019-09" db="EMBL/GenBank/DDBJ databases">
        <title>Ecophysiology of the spiral-shaped methanotroph Methylospira mobilis as revealed by the complete genome sequence.</title>
        <authorList>
            <person name="Oshkin I.Y."/>
            <person name="Dedysh S.N."/>
            <person name="Miroshnikov K."/>
            <person name="Danilova O.V."/>
            <person name="Hakobyan A."/>
            <person name="Liesack W."/>
        </authorList>
    </citation>
    <scope>NUCLEOTIDE SEQUENCE [LARGE SCALE GENOMIC DNA]</scope>
    <source>
        <strain evidence="1 2">Shm1</strain>
    </source>
</reference>
<name>A0A5Q0BMB8_9GAMM</name>
<accession>A0A5Q0BMB8</accession>
<dbReference type="OrthoDB" id="9816569at2"/>
<organism evidence="1 2">
    <name type="scientific">Candidatus Methylospira mobilis</name>
    <dbReference type="NCBI Taxonomy" id="1808979"/>
    <lineage>
        <taxon>Bacteria</taxon>
        <taxon>Pseudomonadati</taxon>
        <taxon>Pseudomonadota</taxon>
        <taxon>Gammaproteobacteria</taxon>
        <taxon>Methylococcales</taxon>
        <taxon>Methylococcaceae</taxon>
        <taxon>Candidatus Methylospira</taxon>
    </lineage>
</organism>
<dbReference type="Proteomes" id="UP000325755">
    <property type="component" value="Chromosome"/>
</dbReference>
<dbReference type="InParanoid" id="A0A5Q0BMB8"/>
<dbReference type="KEGG" id="mmob:F6R98_11960"/>
<evidence type="ECO:0000313" key="1">
    <source>
        <dbReference type="EMBL" id="QFY43247.1"/>
    </source>
</evidence>
<keyword evidence="2" id="KW-1185">Reference proteome</keyword>